<dbReference type="NCBIfam" id="TIGR02532">
    <property type="entry name" value="IV_pilin_GFxxxE"/>
    <property type="match status" value="1"/>
</dbReference>
<organism evidence="2 3">
    <name type="scientific">Curtobacterium pusillum</name>
    <dbReference type="NCBI Taxonomy" id="69373"/>
    <lineage>
        <taxon>Bacteria</taxon>
        <taxon>Bacillati</taxon>
        <taxon>Actinomycetota</taxon>
        <taxon>Actinomycetes</taxon>
        <taxon>Micrococcales</taxon>
        <taxon>Microbacteriaceae</taxon>
        <taxon>Curtobacterium</taxon>
    </lineage>
</organism>
<accession>A0AAW3T062</accession>
<evidence type="ECO:0000256" key="1">
    <source>
        <dbReference type="SAM" id="Phobius"/>
    </source>
</evidence>
<comment type="caution">
    <text evidence="2">The sequence shown here is derived from an EMBL/GenBank/DDBJ whole genome shotgun (WGS) entry which is preliminary data.</text>
</comment>
<dbReference type="EMBL" id="JACGXP010000001">
    <property type="protein sequence ID" value="MBA8989129.1"/>
    <property type="molecule type" value="Genomic_DNA"/>
</dbReference>
<sequence>MIERIRSGVRGARRDDGLTLIELLVAMGLFAVLLAIVGGTFYSITRATTFAVARDQNSRNASNAMNEIVRQVRAAADNPRTGASDSPAFISAGTSAVQFTTLVATGRDAVPQQVTFSVSAAGVLTETIVAGSTTDNAYFTFSGSGSTSTIASSIELPASGGTPIFQYLDGNSVALTPNAAGVLTADQIGQIAFVQVTLRLSSSASTLKNGITLQNTVGLPNLLQPTGDST</sequence>
<protein>
    <submittedName>
        <fullName evidence="2">Prepilin-type N-terminal cleavage/methylation domain-containing protein</fullName>
    </submittedName>
</protein>
<feature type="transmembrane region" description="Helical" evidence="1">
    <location>
        <begin position="20"/>
        <end position="44"/>
    </location>
</feature>
<keyword evidence="1" id="KW-0812">Transmembrane</keyword>
<evidence type="ECO:0000313" key="3">
    <source>
        <dbReference type="Proteomes" id="UP000590225"/>
    </source>
</evidence>
<evidence type="ECO:0000313" key="2">
    <source>
        <dbReference type="EMBL" id="MBA8989129.1"/>
    </source>
</evidence>
<keyword evidence="1" id="KW-1133">Transmembrane helix</keyword>
<dbReference type="RefSeq" id="WP_182514969.1">
    <property type="nucleotide sequence ID" value="NZ_JACGXP010000001.1"/>
</dbReference>
<dbReference type="Pfam" id="PF07963">
    <property type="entry name" value="N_methyl"/>
    <property type="match status" value="1"/>
</dbReference>
<keyword evidence="1" id="KW-0472">Membrane</keyword>
<proteinExistence type="predicted"/>
<gene>
    <name evidence="2" type="ORF">FHW23_000361</name>
</gene>
<dbReference type="InterPro" id="IPR012902">
    <property type="entry name" value="N_methyl_site"/>
</dbReference>
<name>A0AAW3T062_9MICO</name>
<reference evidence="2 3" key="1">
    <citation type="submission" date="2020-07" db="EMBL/GenBank/DDBJ databases">
        <title>Above-ground endophytic microbial communities from plants in different locations in the United States.</title>
        <authorList>
            <person name="Frank C."/>
        </authorList>
    </citation>
    <scope>NUCLEOTIDE SEQUENCE [LARGE SCALE GENOMIC DNA]</scope>
    <source>
        <strain evidence="2 3">WPL5_2</strain>
    </source>
</reference>
<dbReference type="AlphaFoldDB" id="A0AAW3T062"/>
<dbReference type="Proteomes" id="UP000590225">
    <property type="component" value="Unassembled WGS sequence"/>
</dbReference>